<evidence type="ECO:0000259" key="2">
    <source>
        <dbReference type="Pfam" id="PF24016"/>
    </source>
</evidence>
<evidence type="ECO:0000313" key="3">
    <source>
        <dbReference type="EMBL" id="RDB25483.1"/>
    </source>
</evidence>
<dbReference type="OrthoDB" id="3233661at2759"/>
<keyword evidence="1" id="KW-0812">Transmembrane</keyword>
<dbReference type="AlphaFoldDB" id="A0A369K0U1"/>
<name>A0A369K0U1_HYPMA</name>
<dbReference type="Proteomes" id="UP000076154">
    <property type="component" value="Unassembled WGS sequence"/>
</dbReference>
<organism evidence="3 4">
    <name type="scientific">Hypsizygus marmoreus</name>
    <name type="common">White beech mushroom</name>
    <name type="synonym">Agaricus marmoreus</name>
    <dbReference type="NCBI Taxonomy" id="39966"/>
    <lineage>
        <taxon>Eukaryota</taxon>
        <taxon>Fungi</taxon>
        <taxon>Dikarya</taxon>
        <taxon>Basidiomycota</taxon>
        <taxon>Agaricomycotina</taxon>
        <taxon>Agaricomycetes</taxon>
        <taxon>Agaricomycetidae</taxon>
        <taxon>Agaricales</taxon>
        <taxon>Tricholomatineae</taxon>
        <taxon>Lyophyllaceae</taxon>
        <taxon>Hypsizygus</taxon>
    </lineage>
</organism>
<protein>
    <recommendedName>
        <fullName evidence="2">DUF7330 domain-containing protein</fullName>
    </recommendedName>
</protein>
<keyword evidence="4" id="KW-1185">Reference proteome</keyword>
<dbReference type="EMBL" id="LUEZ02000041">
    <property type="protein sequence ID" value="RDB25483.1"/>
    <property type="molecule type" value="Genomic_DNA"/>
</dbReference>
<feature type="transmembrane region" description="Helical" evidence="1">
    <location>
        <begin position="70"/>
        <end position="91"/>
    </location>
</feature>
<feature type="domain" description="DUF7330" evidence="2">
    <location>
        <begin position="347"/>
        <end position="439"/>
    </location>
</feature>
<evidence type="ECO:0000256" key="1">
    <source>
        <dbReference type="SAM" id="Phobius"/>
    </source>
</evidence>
<dbReference type="Pfam" id="PF24016">
    <property type="entry name" value="DUF7330"/>
    <property type="match status" value="1"/>
</dbReference>
<evidence type="ECO:0000313" key="4">
    <source>
        <dbReference type="Proteomes" id="UP000076154"/>
    </source>
</evidence>
<accession>A0A369K0U1</accession>
<sequence>MIILDAEDQLRTKQLRDPFLGGGPTLRFPEKAAARSNSPLPDYETSEAHQKLILKENIQRKRVDPRLWRAILYALAIYVILSAVIGVPIIIVKRRKNTDDMAYGIGPIWDGDDDPGTSLSLSNSNPWLPGVTAKCDWDDIEHNDSHNYSATVTRFLSCPGTLYIRSNISQTTTTASFSLGHLTVDINPDPSALKTMFRVDAVASTKELLRHTTACFDESGNDRGLFIGVSKKLKPTDFVGLDIQVLLPKTISSNAPLNFFTYLPWFSHGFGDLKNYTTFTNLVIEGAGFDVVARSVKASLISVKNSYGSILGEFHAIDSLTLDGIKGDIIANITLERDPASLGPTFLTLDTGDGAIDARVKLVAASPRYSFNPSQPYTFVADVKTFNGPLNIQVAHSSTTPPIPLQLTVQNNDGKTVVVVDKSFEGTYSAQSKLEKVAVEQPYMLPSADPLGKGRSRNYKCDQKSVNRVRGWVGWGKQPKYGDGVVQGQIKVVSSLSPIMLDLGSGTGP</sequence>
<proteinExistence type="predicted"/>
<dbReference type="InParanoid" id="A0A369K0U1"/>
<keyword evidence="1" id="KW-0472">Membrane</keyword>
<reference evidence="3" key="1">
    <citation type="submission" date="2018-04" db="EMBL/GenBank/DDBJ databases">
        <title>Whole genome sequencing of Hypsizygus marmoreus.</title>
        <authorList>
            <person name="Choi I.-G."/>
            <person name="Min B."/>
            <person name="Kim J.-G."/>
            <person name="Kim S."/>
            <person name="Oh Y.-L."/>
            <person name="Kong W.-S."/>
            <person name="Park H."/>
            <person name="Jeong J."/>
            <person name="Song E.-S."/>
        </authorList>
    </citation>
    <scope>NUCLEOTIDE SEQUENCE [LARGE SCALE GENOMIC DNA]</scope>
    <source>
        <strain evidence="3">51987-8</strain>
    </source>
</reference>
<dbReference type="InterPro" id="IPR055754">
    <property type="entry name" value="DUF7330"/>
</dbReference>
<comment type="caution">
    <text evidence="3">The sequence shown here is derived from an EMBL/GenBank/DDBJ whole genome shotgun (WGS) entry which is preliminary data.</text>
</comment>
<keyword evidence="1" id="KW-1133">Transmembrane helix</keyword>
<dbReference type="STRING" id="39966.A0A369K0U1"/>
<gene>
    <name evidence="3" type="ORF">Hypma_007705</name>
</gene>